<accession>A0A511AX07</accession>
<dbReference type="PANTHER" id="PTHR39962">
    <property type="entry name" value="BLL4848 PROTEIN"/>
    <property type="match status" value="1"/>
</dbReference>
<dbReference type="InterPro" id="IPR043167">
    <property type="entry name" value="LpxI_C_sf"/>
</dbReference>
<proteinExistence type="predicted"/>
<evidence type="ECO:0000259" key="1">
    <source>
        <dbReference type="Pfam" id="PF06230"/>
    </source>
</evidence>
<dbReference type="OrthoDB" id="9789836at2"/>
<dbReference type="InterPro" id="IPR041255">
    <property type="entry name" value="LpxI_N"/>
</dbReference>
<name>A0A511AX07_9PROT</name>
<dbReference type="EMBL" id="BJUZ01000001">
    <property type="protein sequence ID" value="GEK92704.1"/>
    <property type="molecule type" value="Genomic_DNA"/>
</dbReference>
<dbReference type="InterPro" id="IPR053174">
    <property type="entry name" value="LpxI"/>
</dbReference>
<dbReference type="RefSeq" id="WP_146793633.1">
    <property type="nucleotide sequence ID" value="NZ_BARC01000005.1"/>
</dbReference>
<dbReference type="InterPro" id="IPR010415">
    <property type="entry name" value="LpxI_C"/>
</dbReference>
<evidence type="ECO:0000313" key="3">
    <source>
        <dbReference type="EMBL" id="GEK92704.1"/>
    </source>
</evidence>
<dbReference type="Gene3D" id="3.40.140.80">
    <property type="match status" value="1"/>
</dbReference>
<feature type="domain" description="LpxI N-terminal" evidence="2">
    <location>
        <begin position="9"/>
        <end position="137"/>
    </location>
</feature>
<dbReference type="Pfam" id="PF06230">
    <property type="entry name" value="LpxI_C"/>
    <property type="match status" value="1"/>
</dbReference>
<dbReference type="Proteomes" id="UP000321230">
    <property type="component" value="Unassembled WGS sequence"/>
</dbReference>
<gene>
    <name evidence="3" type="ORF">GWA01_04740</name>
</gene>
<evidence type="ECO:0000259" key="2">
    <source>
        <dbReference type="Pfam" id="PF17930"/>
    </source>
</evidence>
<reference evidence="3 4" key="1">
    <citation type="submission" date="2019-07" db="EMBL/GenBank/DDBJ databases">
        <title>Whole genome shotgun sequence of Gluconobacter wancherniae NBRC 103581.</title>
        <authorList>
            <person name="Hosoyama A."/>
            <person name="Uohara A."/>
            <person name="Ohji S."/>
            <person name="Ichikawa N."/>
        </authorList>
    </citation>
    <scope>NUCLEOTIDE SEQUENCE [LARGE SCALE GENOMIC DNA]</scope>
    <source>
        <strain evidence="3 4">NBRC 103581</strain>
    </source>
</reference>
<protein>
    <recommendedName>
        <fullName evidence="5">UDP-2,3-diacylglucosamine pyrophosphatase</fullName>
    </recommendedName>
</protein>
<evidence type="ECO:0000313" key="4">
    <source>
        <dbReference type="Proteomes" id="UP000321230"/>
    </source>
</evidence>
<dbReference type="AlphaFoldDB" id="A0A511AX07"/>
<sequence length="284" mass="30165">MIVAAEGVVGILAGGGPLPSQVAERVLAEGRQVFIVGFQGFADPELLAPYPHKIIRLAAAGDILGTLHLHGCTELVLIGPVRRPAWRDIRPDAEGARILAKLGRAIFSGDDGLLGAIVRVLENEGFRVRGAHEFLKQQTRLEGALGKKVPDETGFSDIRRGLKILSVMSCLDIGQGCVVQNGLVLAVEALEGTDVMLERCAQLKQVDSVGGVLVKMPKTGQELRADMPTIGPVTITNAARSGLRGVAFQADGTILTDPAACIMEADRLGLFLYGLSEKEMKEIS</sequence>
<evidence type="ECO:0008006" key="5">
    <source>
        <dbReference type="Google" id="ProtNLM"/>
    </source>
</evidence>
<feature type="domain" description="LpxI C-terminal" evidence="1">
    <location>
        <begin position="142"/>
        <end position="273"/>
    </location>
</feature>
<dbReference type="Pfam" id="PF17930">
    <property type="entry name" value="LpxI_N"/>
    <property type="match status" value="1"/>
</dbReference>
<comment type="caution">
    <text evidence="3">The sequence shown here is derived from an EMBL/GenBank/DDBJ whole genome shotgun (WGS) entry which is preliminary data.</text>
</comment>
<keyword evidence="4" id="KW-1185">Reference proteome</keyword>
<dbReference type="Gene3D" id="3.40.50.20">
    <property type="match status" value="1"/>
</dbReference>
<organism evidence="3 4">
    <name type="scientific">Gluconobacter wancherniae NBRC 103581</name>
    <dbReference type="NCBI Taxonomy" id="656744"/>
    <lineage>
        <taxon>Bacteria</taxon>
        <taxon>Pseudomonadati</taxon>
        <taxon>Pseudomonadota</taxon>
        <taxon>Alphaproteobacteria</taxon>
        <taxon>Acetobacterales</taxon>
        <taxon>Acetobacteraceae</taxon>
        <taxon>Gluconobacter</taxon>
    </lineage>
</organism>
<dbReference type="PANTHER" id="PTHR39962:SF1">
    <property type="entry name" value="LPXI FAMILY PROTEIN"/>
    <property type="match status" value="1"/>
</dbReference>